<evidence type="ECO:0000313" key="2">
    <source>
        <dbReference type="EMBL" id="MET3662975.1"/>
    </source>
</evidence>
<dbReference type="Proteomes" id="UP001549143">
    <property type="component" value="Unassembled WGS sequence"/>
</dbReference>
<evidence type="ECO:0000313" key="3">
    <source>
        <dbReference type="Proteomes" id="UP001549143"/>
    </source>
</evidence>
<accession>A0ABV2KPF9</accession>
<reference evidence="2 3" key="1">
    <citation type="submission" date="2024-06" db="EMBL/GenBank/DDBJ databases">
        <title>Genomic Encyclopedia of Type Strains, Phase IV (KMG-IV): sequencing the most valuable type-strain genomes for metagenomic binning, comparative biology and taxonomic classification.</title>
        <authorList>
            <person name="Goeker M."/>
        </authorList>
    </citation>
    <scope>NUCLEOTIDE SEQUENCE [LARGE SCALE GENOMIC DNA]</scope>
    <source>
        <strain evidence="2 3">DSM 19730</strain>
    </source>
</reference>
<feature type="region of interest" description="Disordered" evidence="1">
    <location>
        <begin position="67"/>
        <end position="103"/>
    </location>
</feature>
<name>A0ABV2KPF9_9HYPH</name>
<evidence type="ECO:0008006" key="4">
    <source>
        <dbReference type="Google" id="ProtNLM"/>
    </source>
</evidence>
<comment type="caution">
    <text evidence="2">The sequence shown here is derived from an EMBL/GenBank/DDBJ whole genome shotgun (WGS) entry which is preliminary data.</text>
</comment>
<protein>
    <recommendedName>
        <fullName evidence="4">Cold-shock protein</fullName>
    </recommendedName>
</protein>
<proteinExistence type="predicted"/>
<gene>
    <name evidence="2" type="ORF">ABID44_003328</name>
</gene>
<evidence type="ECO:0000256" key="1">
    <source>
        <dbReference type="SAM" id="MobiDB-lite"/>
    </source>
</evidence>
<organism evidence="2 3">
    <name type="scientific">Aquamicrobium ahrensii</name>
    <dbReference type="NCBI Taxonomy" id="469551"/>
    <lineage>
        <taxon>Bacteria</taxon>
        <taxon>Pseudomonadati</taxon>
        <taxon>Pseudomonadota</taxon>
        <taxon>Alphaproteobacteria</taxon>
        <taxon>Hyphomicrobiales</taxon>
        <taxon>Phyllobacteriaceae</taxon>
        <taxon>Aquamicrobium</taxon>
    </lineage>
</organism>
<keyword evidence="3" id="KW-1185">Reference proteome</keyword>
<dbReference type="EMBL" id="JBEPMN010000017">
    <property type="protein sequence ID" value="MET3662975.1"/>
    <property type="molecule type" value="Genomic_DNA"/>
</dbReference>
<dbReference type="RefSeq" id="WP_354152810.1">
    <property type="nucleotide sequence ID" value="NZ_JBEPMN010000017.1"/>
</dbReference>
<sequence>MTTTHVLQRSRQPPRDATAHLFTVGQSVRLKGGWPAAPGEIYHITATLPPRGNSPQYRIRNDDERYERVTTQDNLEPVRTPRPDDDATLIERTFGHGQRTKTQ</sequence>